<dbReference type="OrthoDB" id="1259571at2"/>
<gene>
    <name evidence="1" type="ORF">SAMN05421785_10281</name>
</gene>
<dbReference type="EMBL" id="FTOV01000002">
    <property type="protein sequence ID" value="SIS70572.1"/>
    <property type="molecule type" value="Genomic_DNA"/>
</dbReference>
<sequence>MATKDEITSKINSKIVKDGNIRAVDTNEILRDILDFSNTGITQNTTNINNIEQRVIVLENKPETDDYKPFSFWEESPLKDKRGAYLWYSFRGIEKLSASFTFRLLIKESSVTDFRFQLNDKIIETLKVFFQKPIHQITPISFTVSVNNTKPENESTIVYHPRIWTMYFMISDNIVNFKLAKERYIEDKILEGDEIFTSIHFHCPEFNFDK</sequence>
<reference evidence="1 2" key="1">
    <citation type="submission" date="2017-01" db="EMBL/GenBank/DDBJ databases">
        <authorList>
            <person name="Mah S.A."/>
            <person name="Swanson W.J."/>
            <person name="Moy G.W."/>
            <person name="Vacquier V.D."/>
        </authorList>
    </citation>
    <scope>NUCLEOTIDE SEQUENCE [LARGE SCALE GENOMIC DNA]</scope>
    <source>
        <strain evidence="1 2">DSM 18014</strain>
    </source>
</reference>
<name>A0A1N7L9N4_9FLAO</name>
<organism evidence="1 2">
    <name type="scientific">Chryseobacterium gambrini</name>
    <dbReference type="NCBI Taxonomy" id="373672"/>
    <lineage>
        <taxon>Bacteria</taxon>
        <taxon>Pseudomonadati</taxon>
        <taxon>Bacteroidota</taxon>
        <taxon>Flavobacteriia</taxon>
        <taxon>Flavobacteriales</taxon>
        <taxon>Weeksellaceae</taxon>
        <taxon>Chryseobacterium group</taxon>
        <taxon>Chryseobacterium</taxon>
    </lineage>
</organism>
<evidence type="ECO:0000313" key="1">
    <source>
        <dbReference type="EMBL" id="SIS70572.1"/>
    </source>
</evidence>
<dbReference type="Proteomes" id="UP000185781">
    <property type="component" value="Unassembled WGS sequence"/>
</dbReference>
<dbReference type="RefSeq" id="WP_076390636.1">
    <property type="nucleotide sequence ID" value="NZ_FTOV01000002.1"/>
</dbReference>
<evidence type="ECO:0000313" key="2">
    <source>
        <dbReference type="Proteomes" id="UP000185781"/>
    </source>
</evidence>
<dbReference type="STRING" id="373672.SAMN05421785_10281"/>
<accession>A0A1N7L9N4</accession>
<dbReference type="AlphaFoldDB" id="A0A1N7L9N4"/>
<proteinExistence type="predicted"/>
<protein>
    <submittedName>
        <fullName evidence="1">Uncharacterized protein</fullName>
    </submittedName>
</protein>